<dbReference type="Pfam" id="PF04316">
    <property type="entry name" value="FlgM"/>
    <property type="match status" value="1"/>
</dbReference>
<evidence type="ECO:0000256" key="5">
    <source>
        <dbReference type="ARBA" id="ARBA00023015"/>
    </source>
</evidence>
<organism evidence="11 12">
    <name type="scientific">Shewanella mangrovi</name>
    <dbReference type="NCBI Taxonomy" id="1515746"/>
    <lineage>
        <taxon>Bacteria</taxon>
        <taxon>Pseudomonadati</taxon>
        <taxon>Pseudomonadota</taxon>
        <taxon>Gammaproteobacteria</taxon>
        <taxon>Alteromonadales</taxon>
        <taxon>Shewanellaceae</taxon>
        <taxon>Shewanella</taxon>
    </lineage>
</organism>
<keyword evidence="3" id="KW-0678">Repressor</keyword>
<dbReference type="InterPro" id="IPR035890">
    <property type="entry name" value="Anti-sigma-28_factor_FlgM_sf"/>
</dbReference>
<name>A0A094JFX5_9GAMM</name>
<keyword evidence="4" id="KW-1005">Bacterial flagellum biogenesis</keyword>
<sequence>MDIKQLQNQPRVTTVNSQKTSTSAGSESAQTAVAGNSKDSVVVSSQAQQLQGLQSKISSLPDVDVKKVAEIKAAIAEGRYKVDPEKLAGNIAQFEADMNDVNLEA</sequence>
<reference evidence="11 12" key="1">
    <citation type="submission" date="2014-06" db="EMBL/GenBank/DDBJ databases">
        <title>Shewanella sp. YQH10.</title>
        <authorList>
            <person name="Liu Y."/>
            <person name="Zeng R."/>
        </authorList>
    </citation>
    <scope>NUCLEOTIDE SEQUENCE [LARGE SCALE GENOMIC DNA]</scope>
    <source>
        <strain evidence="11 12">YQH10</strain>
    </source>
</reference>
<feature type="domain" description="Anti-sigma-28 factor FlgM C-terminal" evidence="10">
    <location>
        <begin position="39"/>
        <end position="92"/>
    </location>
</feature>
<dbReference type="EMBL" id="JPEO01000011">
    <property type="protein sequence ID" value="KFZ36924.1"/>
    <property type="molecule type" value="Genomic_DNA"/>
</dbReference>
<evidence type="ECO:0000256" key="7">
    <source>
        <dbReference type="ARBA" id="ARBA00024739"/>
    </source>
</evidence>
<dbReference type="STRING" id="1515746.HR45_14080"/>
<keyword evidence="11" id="KW-0282">Flagellum</keyword>
<feature type="region of interest" description="Disordered" evidence="9">
    <location>
        <begin position="1"/>
        <end position="38"/>
    </location>
</feature>
<dbReference type="InterPro" id="IPR031316">
    <property type="entry name" value="FlgM_C"/>
</dbReference>
<evidence type="ECO:0000256" key="1">
    <source>
        <dbReference type="ARBA" id="ARBA00005322"/>
    </source>
</evidence>
<dbReference type="SUPFAM" id="SSF101498">
    <property type="entry name" value="Anti-sigma factor FlgM"/>
    <property type="match status" value="1"/>
</dbReference>
<dbReference type="GO" id="GO:0044781">
    <property type="term" value="P:bacterial-type flagellum organization"/>
    <property type="evidence" value="ECO:0007669"/>
    <property type="project" value="UniProtKB-KW"/>
</dbReference>
<dbReference type="OrthoDB" id="5797147at2"/>
<keyword evidence="12" id="KW-1185">Reference proteome</keyword>
<comment type="function">
    <text evidence="7">Responsible for the coupling of flagellin expression to flagellar assembly by preventing expression of the flagellin genes when a component of the middle class of proteins is defective. It negatively regulates flagellar genes by inhibiting the activity of FliA by directly binding to FliA.</text>
</comment>
<evidence type="ECO:0000256" key="8">
    <source>
        <dbReference type="ARBA" id="ARBA00030117"/>
    </source>
</evidence>
<dbReference type="Proteomes" id="UP000029264">
    <property type="component" value="Unassembled WGS sequence"/>
</dbReference>
<evidence type="ECO:0000256" key="9">
    <source>
        <dbReference type="SAM" id="MobiDB-lite"/>
    </source>
</evidence>
<protein>
    <recommendedName>
        <fullName evidence="2">Negative regulator of flagellin synthesis</fullName>
    </recommendedName>
    <alternativeName>
        <fullName evidence="8">Anti-sigma-28 factor</fullName>
    </alternativeName>
</protein>
<dbReference type="InterPro" id="IPR007412">
    <property type="entry name" value="FlgM"/>
</dbReference>
<comment type="similarity">
    <text evidence="1">Belongs to the FlgM family.</text>
</comment>
<evidence type="ECO:0000256" key="3">
    <source>
        <dbReference type="ARBA" id="ARBA00022491"/>
    </source>
</evidence>
<dbReference type="NCBIfam" id="TIGR03824">
    <property type="entry name" value="FlgM_jcvi"/>
    <property type="match status" value="1"/>
</dbReference>
<evidence type="ECO:0000256" key="6">
    <source>
        <dbReference type="ARBA" id="ARBA00023163"/>
    </source>
</evidence>
<dbReference type="GO" id="GO:0045892">
    <property type="term" value="P:negative regulation of DNA-templated transcription"/>
    <property type="evidence" value="ECO:0007669"/>
    <property type="project" value="InterPro"/>
</dbReference>
<dbReference type="eggNOG" id="COG2747">
    <property type="taxonomic scope" value="Bacteria"/>
</dbReference>
<dbReference type="AlphaFoldDB" id="A0A094JFX5"/>
<keyword evidence="6" id="KW-0804">Transcription</keyword>
<evidence type="ECO:0000256" key="2">
    <source>
        <dbReference type="ARBA" id="ARBA00017823"/>
    </source>
</evidence>
<keyword evidence="11" id="KW-0969">Cilium</keyword>
<proteinExistence type="inferred from homology"/>
<keyword evidence="11" id="KW-0966">Cell projection</keyword>
<gene>
    <name evidence="11" type="ORF">HR45_14080</name>
</gene>
<comment type="caution">
    <text evidence="11">The sequence shown here is derived from an EMBL/GenBank/DDBJ whole genome shotgun (WGS) entry which is preliminary data.</text>
</comment>
<evidence type="ECO:0000256" key="4">
    <source>
        <dbReference type="ARBA" id="ARBA00022795"/>
    </source>
</evidence>
<dbReference type="RefSeq" id="WP_037443920.1">
    <property type="nucleotide sequence ID" value="NZ_JPEO01000011.1"/>
</dbReference>
<evidence type="ECO:0000313" key="11">
    <source>
        <dbReference type="EMBL" id="KFZ36924.1"/>
    </source>
</evidence>
<keyword evidence="5" id="KW-0805">Transcription regulation</keyword>
<accession>A0A094JFX5</accession>
<evidence type="ECO:0000313" key="12">
    <source>
        <dbReference type="Proteomes" id="UP000029264"/>
    </source>
</evidence>
<evidence type="ECO:0000259" key="10">
    <source>
        <dbReference type="Pfam" id="PF04316"/>
    </source>
</evidence>